<gene>
    <name evidence="4" type="ORF">CYCCA115_LOCUS23339</name>
</gene>
<keyword evidence="2" id="KW-1133">Transmembrane helix</keyword>
<keyword evidence="5" id="KW-1185">Reference proteome</keyword>
<feature type="region of interest" description="Disordered" evidence="1">
    <location>
        <begin position="642"/>
        <end position="676"/>
    </location>
</feature>
<dbReference type="InterPro" id="IPR011047">
    <property type="entry name" value="Quinoprotein_ADH-like_sf"/>
</dbReference>
<evidence type="ECO:0008006" key="6">
    <source>
        <dbReference type="Google" id="ProtNLM"/>
    </source>
</evidence>
<sequence length="834" mass="90266">MKIDPRPSKVVLLLTLWSLWLCTYCHAQLSPQPRFLWSLNLDDTNQSHSLKKGNGVVASQDGVHIVATTSNGSLHIVRRSNLCLLETTIFRPPIATGSIFQCSSKPVLVHDGTSNAYVVYSVVKGNESAVFGVNFDGSLKWQVIVDGQIIGTPAVSNKAIYISHNVDSTTGYLSVLLFDSEQNDDRAGVPVLTATLAPTQGNAPLGPPSLDLESGHDIVAVAEWWDQGYGSKGNLYLLVYSEEYNRFSGRGNESYTMQHISSWPFSASARPLVVDSSIWLGASGANIGGWQQKDISKVLTGERENVNPKWDLQLDTKTSDAALLTTPVISDDESMLVLAGTNGELYGLQSKGGKQQWANMNGASAILAQPVIVEDAVYVIESKNVEADFAISPNGALLYYGDISGNIVALQIGTADTVAPTMVPTTLPPTRNPSSTVAPTTTAQVSPTDDTKQNGQDNNRLDTSEDNVFNLAGNMIGGDDSDSTILMTASVVGACVVVVATIACFVLCRKRRNRKKDSGHKNDSIDFGSQKLKYAQSSNRELEYGTPDKTTPVAPPKTNTPDTETDDDTLTNKDGMQSDASHTSEESYLPIPPPPTAPIPKQVETVTISMLDMEENKYDEATKADSLSYANMYADNSVDDLQLQSQPPVSPTSTVSESSVYTGQKSHSGSPANPLANLMFTSPSNAPALSDVFSTSVAQNVVRGDEEAAESSQERFILSQLTKPAYNPKHDSGNEDKPFPDDERMHAGPGNQYMLKASRDKNLYSTVAICQDNSIDDDGAKFRTPRRVVSSLCIGKEVPNPKEQNLEKWSSFMSELEEAEKMFSEPNLKSSRML</sequence>
<organism evidence="4 5">
    <name type="scientific">Cylindrotheca closterium</name>
    <dbReference type="NCBI Taxonomy" id="2856"/>
    <lineage>
        <taxon>Eukaryota</taxon>
        <taxon>Sar</taxon>
        <taxon>Stramenopiles</taxon>
        <taxon>Ochrophyta</taxon>
        <taxon>Bacillariophyta</taxon>
        <taxon>Bacillariophyceae</taxon>
        <taxon>Bacillariophycidae</taxon>
        <taxon>Bacillariales</taxon>
        <taxon>Bacillariaceae</taxon>
        <taxon>Cylindrotheca</taxon>
    </lineage>
</organism>
<evidence type="ECO:0000256" key="3">
    <source>
        <dbReference type="SAM" id="SignalP"/>
    </source>
</evidence>
<feature type="region of interest" description="Disordered" evidence="1">
    <location>
        <begin position="724"/>
        <end position="748"/>
    </location>
</feature>
<reference evidence="4" key="1">
    <citation type="submission" date="2023-08" db="EMBL/GenBank/DDBJ databases">
        <authorList>
            <person name="Audoor S."/>
            <person name="Bilcke G."/>
        </authorList>
    </citation>
    <scope>NUCLEOTIDE SEQUENCE</scope>
</reference>
<dbReference type="SUPFAM" id="SSF50998">
    <property type="entry name" value="Quinoprotein alcohol dehydrogenase-like"/>
    <property type="match status" value="1"/>
</dbReference>
<evidence type="ECO:0000313" key="4">
    <source>
        <dbReference type="EMBL" id="CAJ1968655.1"/>
    </source>
</evidence>
<feature type="compositionally biased region" description="Polar residues" evidence="1">
    <location>
        <begin position="432"/>
        <end position="458"/>
    </location>
</feature>
<feature type="compositionally biased region" description="Basic and acidic residues" evidence="1">
    <location>
        <begin position="728"/>
        <end position="746"/>
    </location>
</feature>
<proteinExistence type="predicted"/>
<protein>
    <recommendedName>
        <fullName evidence="6">ER membrane protein complex subunit 1</fullName>
    </recommendedName>
</protein>
<dbReference type="AlphaFoldDB" id="A0AAD2GCF5"/>
<keyword evidence="2" id="KW-0472">Membrane</keyword>
<keyword evidence="2" id="KW-0812">Transmembrane</keyword>
<feature type="region of interest" description="Disordered" evidence="1">
    <location>
        <begin position="538"/>
        <end position="600"/>
    </location>
</feature>
<comment type="caution">
    <text evidence="4">The sequence shown here is derived from an EMBL/GenBank/DDBJ whole genome shotgun (WGS) entry which is preliminary data.</text>
</comment>
<dbReference type="EMBL" id="CAKOGP040002397">
    <property type="protein sequence ID" value="CAJ1968655.1"/>
    <property type="molecule type" value="Genomic_DNA"/>
</dbReference>
<evidence type="ECO:0000256" key="1">
    <source>
        <dbReference type="SAM" id="MobiDB-lite"/>
    </source>
</evidence>
<evidence type="ECO:0000313" key="5">
    <source>
        <dbReference type="Proteomes" id="UP001295423"/>
    </source>
</evidence>
<dbReference type="Gene3D" id="2.130.10.10">
    <property type="entry name" value="YVTN repeat-like/Quinoprotein amine dehydrogenase"/>
    <property type="match status" value="1"/>
</dbReference>
<feature type="signal peptide" evidence="3">
    <location>
        <begin position="1"/>
        <end position="27"/>
    </location>
</feature>
<feature type="transmembrane region" description="Helical" evidence="2">
    <location>
        <begin position="485"/>
        <end position="508"/>
    </location>
</feature>
<dbReference type="Proteomes" id="UP001295423">
    <property type="component" value="Unassembled WGS sequence"/>
</dbReference>
<accession>A0AAD2GCF5</accession>
<feature type="region of interest" description="Disordered" evidence="1">
    <location>
        <begin position="424"/>
        <end position="465"/>
    </location>
</feature>
<evidence type="ECO:0000256" key="2">
    <source>
        <dbReference type="SAM" id="Phobius"/>
    </source>
</evidence>
<keyword evidence="3" id="KW-0732">Signal</keyword>
<feature type="chain" id="PRO_5041906471" description="ER membrane protein complex subunit 1" evidence="3">
    <location>
        <begin position="28"/>
        <end position="834"/>
    </location>
</feature>
<dbReference type="InterPro" id="IPR015943">
    <property type="entry name" value="WD40/YVTN_repeat-like_dom_sf"/>
</dbReference>
<feature type="compositionally biased region" description="Low complexity" evidence="1">
    <location>
        <begin position="642"/>
        <end position="662"/>
    </location>
</feature>
<name>A0AAD2GCF5_9STRA</name>